<dbReference type="RefSeq" id="WP_302038551.1">
    <property type="nucleotide sequence ID" value="NZ_JAUKPO010000008.1"/>
</dbReference>
<keyword evidence="2" id="KW-1185">Reference proteome</keyword>
<organism evidence="1 2">
    <name type="scientific">Rhodocytophaga aerolata</name>
    <dbReference type="NCBI Taxonomy" id="455078"/>
    <lineage>
        <taxon>Bacteria</taxon>
        <taxon>Pseudomonadati</taxon>
        <taxon>Bacteroidota</taxon>
        <taxon>Cytophagia</taxon>
        <taxon>Cytophagales</taxon>
        <taxon>Rhodocytophagaceae</taxon>
        <taxon>Rhodocytophaga</taxon>
    </lineage>
</organism>
<dbReference type="InterPro" id="IPR038695">
    <property type="entry name" value="Saro_0823-like_sf"/>
</dbReference>
<dbReference type="EMBL" id="JAUKPO010000008">
    <property type="protein sequence ID" value="MDO1447747.1"/>
    <property type="molecule type" value="Genomic_DNA"/>
</dbReference>
<dbReference type="PANTHER" id="PTHR37953:SF1">
    <property type="entry name" value="UPF0127 PROTEIN MJ1496"/>
    <property type="match status" value="1"/>
</dbReference>
<gene>
    <name evidence="1" type="ORF">Q0590_15860</name>
</gene>
<dbReference type="Pfam" id="PF02643">
    <property type="entry name" value="DUF192"/>
    <property type="match status" value="1"/>
</dbReference>
<dbReference type="PANTHER" id="PTHR37953">
    <property type="entry name" value="UPF0127 PROTEIN MJ1496"/>
    <property type="match status" value="1"/>
</dbReference>
<sequence length="183" mass="20216">MKEKKSKLPFVLIGLVLVLVGLGIWLGSGGSEKAANSPATPTGTQLPQTSSQRIEGQLTFIKRADASKIKQIAIEIADTPEERNRGLMDRRSLPDSTGMLFIFERSGQQSFWMKNTYIPLDIIFVNANKEIVKIHKYAAPHSIDSYPSEKEALYVVEVVGGFTDQHTIQEGDQISFNLTHGPS</sequence>
<name>A0ABT8RAF8_9BACT</name>
<comment type="caution">
    <text evidence="1">The sequence shown here is derived from an EMBL/GenBank/DDBJ whole genome shotgun (WGS) entry which is preliminary data.</text>
</comment>
<accession>A0ABT8RAF8</accession>
<dbReference type="InterPro" id="IPR003795">
    <property type="entry name" value="DUF192"/>
</dbReference>
<evidence type="ECO:0000313" key="2">
    <source>
        <dbReference type="Proteomes" id="UP001168528"/>
    </source>
</evidence>
<proteinExistence type="predicted"/>
<dbReference type="Gene3D" id="2.60.120.1140">
    <property type="entry name" value="Protein of unknown function DUF192"/>
    <property type="match status" value="1"/>
</dbReference>
<protein>
    <submittedName>
        <fullName evidence="1">DUF192 domain-containing protein</fullName>
    </submittedName>
</protein>
<evidence type="ECO:0000313" key="1">
    <source>
        <dbReference type="EMBL" id="MDO1447747.1"/>
    </source>
</evidence>
<reference evidence="1" key="1">
    <citation type="submission" date="2023-07" db="EMBL/GenBank/DDBJ databases">
        <title>The genome sequence of Rhodocytophaga aerolata KACC 12507.</title>
        <authorList>
            <person name="Zhang X."/>
        </authorList>
    </citation>
    <scope>NUCLEOTIDE SEQUENCE</scope>
    <source>
        <strain evidence="1">KACC 12507</strain>
    </source>
</reference>
<dbReference type="Proteomes" id="UP001168528">
    <property type="component" value="Unassembled WGS sequence"/>
</dbReference>